<evidence type="ECO:0000256" key="1">
    <source>
        <dbReference type="SAM" id="MobiDB-lite"/>
    </source>
</evidence>
<dbReference type="GO" id="GO:0043161">
    <property type="term" value="P:proteasome-mediated ubiquitin-dependent protein catabolic process"/>
    <property type="evidence" value="ECO:0007669"/>
    <property type="project" value="TreeGrafter"/>
</dbReference>
<dbReference type="InterPro" id="IPR003877">
    <property type="entry name" value="SPRY_dom"/>
</dbReference>
<dbReference type="SUPFAM" id="SSF49899">
    <property type="entry name" value="Concanavalin A-like lectins/glucanases"/>
    <property type="match status" value="1"/>
</dbReference>
<dbReference type="Pfam" id="PF00622">
    <property type="entry name" value="SPRY"/>
    <property type="match status" value="1"/>
</dbReference>
<dbReference type="PANTHER" id="PTHR12245:SF15">
    <property type="entry name" value="SPRY DOMAIN-CONTAINING SOCS BOX PROTEIN 2-LIKE ISOFORM X1"/>
    <property type="match status" value="1"/>
</dbReference>
<comment type="caution">
    <text evidence="3">The sequence shown here is derived from an EMBL/GenBank/DDBJ whole genome shotgun (WGS) entry which is preliminary data.</text>
</comment>
<feature type="domain" description="B30.2/SPRY" evidence="2">
    <location>
        <begin position="33"/>
        <end position="231"/>
    </location>
</feature>
<protein>
    <recommendedName>
        <fullName evidence="2">B30.2/SPRY domain-containing protein</fullName>
    </recommendedName>
</protein>
<evidence type="ECO:0000313" key="3">
    <source>
        <dbReference type="EMBL" id="GCB82764.1"/>
    </source>
</evidence>
<dbReference type="STRING" id="75743.A0A401QBK1"/>
<gene>
    <name evidence="3" type="ORF">scyTo_0023941</name>
</gene>
<accession>A0A401QBK1</accession>
<dbReference type="Gene3D" id="2.60.120.920">
    <property type="match status" value="1"/>
</dbReference>
<evidence type="ECO:0000259" key="2">
    <source>
        <dbReference type="PROSITE" id="PS50188"/>
    </source>
</evidence>
<feature type="region of interest" description="Disordered" evidence="1">
    <location>
        <begin position="56"/>
        <end position="83"/>
    </location>
</feature>
<keyword evidence="4" id="KW-1185">Reference proteome</keyword>
<dbReference type="OMA" id="WGWELGR"/>
<reference evidence="3 4" key="1">
    <citation type="journal article" date="2018" name="Nat. Ecol. Evol.">
        <title>Shark genomes provide insights into elasmobranch evolution and the origin of vertebrates.</title>
        <authorList>
            <person name="Hara Y"/>
            <person name="Yamaguchi K"/>
            <person name="Onimaru K"/>
            <person name="Kadota M"/>
            <person name="Koyanagi M"/>
            <person name="Keeley SD"/>
            <person name="Tatsumi K"/>
            <person name="Tanaka K"/>
            <person name="Motone F"/>
            <person name="Kageyama Y"/>
            <person name="Nozu R"/>
            <person name="Adachi N"/>
            <person name="Nishimura O"/>
            <person name="Nakagawa R"/>
            <person name="Tanegashima C"/>
            <person name="Kiyatake I"/>
            <person name="Matsumoto R"/>
            <person name="Murakumo K"/>
            <person name="Nishida K"/>
            <person name="Terakita A"/>
            <person name="Kuratani S"/>
            <person name="Sato K"/>
            <person name="Hyodo S Kuraku.S."/>
        </authorList>
    </citation>
    <scope>NUCLEOTIDE SEQUENCE [LARGE SCALE GENOMIC DNA]</scope>
</reference>
<dbReference type="AlphaFoldDB" id="A0A401QBK1"/>
<dbReference type="InterPro" id="IPR043136">
    <property type="entry name" value="B30.2/SPRY_sf"/>
</dbReference>
<dbReference type="OrthoDB" id="9947453at2759"/>
<dbReference type="PROSITE" id="PS50188">
    <property type="entry name" value="B302_SPRY"/>
    <property type="match status" value="1"/>
</dbReference>
<dbReference type="SMART" id="SM00449">
    <property type="entry name" value="SPRY"/>
    <property type="match status" value="1"/>
</dbReference>
<dbReference type="Proteomes" id="UP000288216">
    <property type="component" value="Unassembled WGS sequence"/>
</dbReference>
<dbReference type="InterPro" id="IPR001870">
    <property type="entry name" value="B30.2/SPRY"/>
</dbReference>
<evidence type="ECO:0000313" key="4">
    <source>
        <dbReference type="Proteomes" id="UP000288216"/>
    </source>
</evidence>
<proteinExistence type="predicted"/>
<dbReference type="GO" id="GO:0016567">
    <property type="term" value="P:protein ubiquitination"/>
    <property type="evidence" value="ECO:0007669"/>
    <property type="project" value="UniProtKB-ARBA"/>
</dbReference>
<dbReference type="PANTHER" id="PTHR12245">
    <property type="entry name" value="SPRY DOMAIN CONTAINING SOCS BOX PROTEIN"/>
    <property type="match status" value="1"/>
</dbReference>
<sequence length="233" mass="25057">MGLKLVKSLKEEKEAGQSQGLQQFRGLGVPVPANLELLLDLPPVPREEQIHHTWSSWDRSPNMRPTGDVAESDELTARRRAVPDSTDCARGRVGYRQGLHVWRVGWPPGQRGSHAAVGVGTAAARLQAPGYRVLLGGAGDGQSWGWELGDNRLHHAGKAGRRYPEAPGGALPVPEDFLAVLDSDAGTLGFIVDGEYLGVAFDGLKGKALYPMVSCVWGNTSVTLTYVNTLESK</sequence>
<dbReference type="GO" id="GO:0019005">
    <property type="term" value="C:SCF ubiquitin ligase complex"/>
    <property type="evidence" value="ECO:0007669"/>
    <property type="project" value="TreeGrafter"/>
</dbReference>
<dbReference type="InterPro" id="IPR050672">
    <property type="entry name" value="FBXO45-Fsn/SPSB_families"/>
</dbReference>
<name>A0A401QBK1_SCYTO</name>
<dbReference type="EMBL" id="BFAA01036176">
    <property type="protein sequence ID" value="GCB82764.1"/>
    <property type="molecule type" value="Genomic_DNA"/>
</dbReference>
<organism evidence="3 4">
    <name type="scientific">Scyliorhinus torazame</name>
    <name type="common">Cloudy catshark</name>
    <name type="synonym">Catulus torazame</name>
    <dbReference type="NCBI Taxonomy" id="75743"/>
    <lineage>
        <taxon>Eukaryota</taxon>
        <taxon>Metazoa</taxon>
        <taxon>Chordata</taxon>
        <taxon>Craniata</taxon>
        <taxon>Vertebrata</taxon>
        <taxon>Chondrichthyes</taxon>
        <taxon>Elasmobranchii</taxon>
        <taxon>Galeomorphii</taxon>
        <taxon>Galeoidea</taxon>
        <taxon>Carcharhiniformes</taxon>
        <taxon>Scyliorhinidae</taxon>
        <taxon>Scyliorhinus</taxon>
    </lineage>
</organism>
<dbReference type="InterPro" id="IPR013320">
    <property type="entry name" value="ConA-like_dom_sf"/>
</dbReference>